<accession>A0A7X5ZWC6</accession>
<feature type="domain" description="Alpha/beta hydrolase fold-3" evidence="4">
    <location>
        <begin position="83"/>
        <end position="287"/>
    </location>
</feature>
<dbReference type="SUPFAM" id="SSF53474">
    <property type="entry name" value="alpha/beta-Hydrolases"/>
    <property type="match status" value="1"/>
</dbReference>
<proteinExistence type="inferred from homology"/>
<evidence type="ECO:0000259" key="4">
    <source>
        <dbReference type="Pfam" id="PF07859"/>
    </source>
</evidence>
<dbReference type="InterPro" id="IPR013094">
    <property type="entry name" value="AB_hydrolase_3"/>
</dbReference>
<dbReference type="PANTHER" id="PTHR48081">
    <property type="entry name" value="AB HYDROLASE SUPERFAMILY PROTEIN C4A8.06C"/>
    <property type="match status" value="1"/>
</dbReference>
<evidence type="ECO:0000256" key="2">
    <source>
        <dbReference type="ARBA" id="ARBA00022801"/>
    </source>
</evidence>
<dbReference type="AlphaFoldDB" id="A0A7X5ZWC6"/>
<dbReference type="Gene3D" id="3.40.50.1820">
    <property type="entry name" value="alpha/beta hydrolase"/>
    <property type="match status" value="1"/>
</dbReference>
<dbReference type="EMBL" id="JAASQV010000002">
    <property type="protein sequence ID" value="NIJ65996.1"/>
    <property type="molecule type" value="Genomic_DNA"/>
</dbReference>
<comment type="similarity">
    <text evidence="1">Belongs to the 'GDXG' lipolytic enzyme family.</text>
</comment>
<keyword evidence="2 5" id="KW-0378">Hydrolase</keyword>
<dbReference type="EC" id="3.1.1.-" evidence="5"/>
<reference evidence="5 6" key="1">
    <citation type="submission" date="2020-03" db="EMBL/GenBank/DDBJ databases">
        <title>Genomic Encyclopedia of Type Strains, Phase IV (KMG-IV): sequencing the most valuable type-strain genomes for metagenomic binning, comparative biology and taxonomic classification.</title>
        <authorList>
            <person name="Goeker M."/>
        </authorList>
    </citation>
    <scope>NUCLEOTIDE SEQUENCE [LARGE SCALE GENOMIC DNA]</scope>
    <source>
        <strain evidence="5 6">DSM 4733</strain>
    </source>
</reference>
<gene>
    <name evidence="5" type="ORF">FHR20_002958</name>
</gene>
<dbReference type="InterPro" id="IPR050300">
    <property type="entry name" value="GDXG_lipolytic_enzyme"/>
</dbReference>
<evidence type="ECO:0000256" key="1">
    <source>
        <dbReference type="ARBA" id="ARBA00010515"/>
    </source>
</evidence>
<dbReference type="PANTHER" id="PTHR48081:SF8">
    <property type="entry name" value="ALPHA_BETA HYDROLASE FOLD-3 DOMAIN-CONTAINING PROTEIN-RELATED"/>
    <property type="match status" value="1"/>
</dbReference>
<dbReference type="InterPro" id="IPR033140">
    <property type="entry name" value="Lipase_GDXG_put_SER_AS"/>
</dbReference>
<evidence type="ECO:0000313" key="6">
    <source>
        <dbReference type="Proteomes" id="UP000564677"/>
    </source>
</evidence>
<organism evidence="5 6">
    <name type="scientific">Sphingomonas leidyi</name>
    <dbReference type="NCBI Taxonomy" id="68569"/>
    <lineage>
        <taxon>Bacteria</taxon>
        <taxon>Pseudomonadati</taxon>
        <taxon>Pseudomonadota</taxon>
        <taxon>Alphaproteobacteria</taxon>
        <taxon>Sphingomonadales</taxon>
        <taxon>Sphingomonadaceae</taxon>
        <taxon>Sphingomonas</taxon>
    </lineage>
</organism>
<protein>
    <submittedName>
        <fullName evidence="5">Acetyl esterase</fullName>
        <ecNumber evidence="5">3.1.1.-</ecNumber>
    </submittedName>
</protein>
<dbReference type="Pfam" id="PF07859">
    <property type="entry name" value="Abhydrolase_3"/>
    <property type="match status" value="1"/>
</dbReference>
<evidence type="ECO:0000256" key="3">
    <source>
        <dbReference type="PROSITE-ProRule" id="PRU10038"/>
    </source>
</evidence>
<keyword evidence="6" id="KW-1185">Reference proteome</keyword>
<dbReference type="InterPro" id="IPR029058">
    <property type="entry name" value="AB_hydrolase_fold"/>
</dbReference>
<name>A0A7X5ZWC6_9SPHN</name>
<dbReference type="GO" id="GO:0016787">
    <property type="term" value="F:hydrolase activity"/>
    <property type="evidence" value="ECO:0007669"/>
    <property type="project" value="UniProtKB-KW"/>
</dbReference>
<dbReference type="Proteomes" id="UP000564677">
    <property type="component" value="Unassembled WGS sequence"/>
</dbReference>
<evidence type="ECO:0000313" key="5">
    <source>
        <dbReference type="EMBL" id="NIJ65996.1"/>
    </source>
</evidence>
<feature type="active site" evidence="3">
    <location>
        <position position="162"/>
    </location>
</feature>
<dbReference type="PROSITE" id="PS01174">
    <property type="entry name" value="LIPASE_GDXG_SER"/>
    <property type="match status" value="1"/>
</dbReference>
<comment type="caution">
    <text evidence="5">The sequence shown here is derived from an EMBL/GenBank/DDBJ whole genome shotgun (WGS) entry which is preliminary data.</text>
</comment>
<sequence>MTEPVIRPDARAFLDFWNASLLARMEDFPAEQVRAIMNQVRATAPSVVHDLAVLRDLEAGFDGRSLRMRFYDRRAERAPGPLVIYYHGGGFVLGDLDTHHALCIALAEQLDLPLVSVEYRLAPEHPWPAAPDDAEAAARWLAEHAEDALDRGIASLVLAGDSAGANLAAVTARALRDAPAAVPVSAQFLAYPCVDSAGGTRSRAEFAEGFLLTSASIDWFFKQYAAPAGDPRFDLLHADPTGMPPTVLVTAGLDPLRDEGRIYAGALIAAGVPVTYREARGNIHGCFSMAAAIPSTAADIREAVAALGLAMAAGQARDEGGTGD</sequence>